<keyword evidence="1" id="KW-1185">Reference proteome</keyword>
<dbReference type="CDD" id="cd00303">
    <property type="entry name" value="retropepsin_like"/>
    <property type="match status" value="1"/>
</dbReference>
<dbReference type="RefSeq" id="XP_021836453.1">
    <property type="nucleotide sequence ID" value="XM_021980761.2"/>
</dbReference>
<evidence type="ECO:0000313" key="1">
    <source>
        <dbReference type="Proteomes" id="UP000813463"/>
    </source>
</evidence>
<protein>
    <recommendedName>
        <fullName evidence="3">Aspartic peptidase DDI1-type domain-containing protein</fullName>
    </recommendedName>
</protein>
<dbReference type="Proteomes" id="UP000813463">
    <property type="component" value="Chromosome 5"/>
</dbReference>
<proteinExistence type="predicted"/>
<dbReference type="PANTHER" id="PTHR33067:SF31">
    <property type="entry name" value="RNA-DIRECTED DNA POLYMERASE"/>
    <property type="match status" value="1"/>
</dbReference>
<name>A0A9R0JJB4_SPIOL</name>
<accession>A0A9R0JJB4</accession>
<evidence type="ECO:0008006" key="3">
    <source>
        <dbReference type="Google" id="ProtNLM"/>
    </source>
</evidence>
<dbReference type="SUPFAM" id="SSF50630">
    <property type="entry name" value="Acid proteases"/>
    <property type="match status" value="1"/>
</dbReference>
<reference evidence="1" key="1">
    <citation type="journal article" date="2021" name="Nat. Commun.">
        <title>Genomic analyses provide insights into spinach domestication and the genetic basis of agronomic traits.</title>
        <authorList>
            <person name="Cai X."/>
            <person name="Sun X."/>
            <person name="Xu C."/>
            <person name="Sun H."/>
            <person name="Wang X."/>
            <person name="Ge C."/>
            <person name="Zhang Z."/>
            <person name="Wang Q."/>
            <person name="Fei Z."/>
            <person name="Jiao C."/>
            <person name="Wang Q."/>
        </authorList>
    </citation>
    <scope>NUCLEOTIDE SEQUENCE [LARGE SCALE GENOMIC DNA]</scope>
    <source>
        <strain evidence="1">cv. Varoflay</strain>
    </source>
</reference>
<sequence>MPKFAKFLKEILANDRKCDDSGNVIVNELCSTLMHENLPPKLKDPGIFTIPCMINETYFDRVLCDLGASVNLMPSSLYEKLGLKEVKLSPISLQLADRTSRFPKGIVEDVLVKVGEFVFPVDFVVMDMEEDFEIPLIFGRPFLATSKALIDVPKGQMIIKTEDKQVVFKILDDPNSTFDGGTCIRIDATNPLVVKCVQNENYLSKEDIPISSNGPNYKKKGVGADLVDSSLK</sequence>
<dbReference type="Pfam" id="PF13650">
    <property type="entry name" value="Asp_protease_2"/>
    <property type="match status" value="1"/>
</dbReference>
<dbReference type="AlphaFoldDB" id="A0A9R0JJB4"/>
<dbReference type="KEGG" id="soe:110776206"/>
<dbReference type="Gene3D" id="2.40.70.10">
    <property type="entry name" value="Acid Proteases"/>
    <property type="match status" value="1"/>
</dbReference>
<organism evidence="1 2">
    <name type="scientific">Spinacia oleracea</name>
    <name type="common">Spinach</name>
    <dbReference type="NCBI Taxonomy" id="3562"/>
    <lineage>
        <taxon>Eukaryota</taxon>
        <taxon>Viridiplantae</taxon>
        <taxon>Streptophyta</taxon>
        <taxon>Embryophyta</taxon>
        <taxon>Tracheophyta</taxon>
        <taxon>Spermatophyta</taxon>
        <taxon>Magnoliopsida</taxon>
        <taxon>eudicotyledons</taxon>
        <taxon>Gunneridae</taxon>
        <taxon>Pentapetalae</taxon>
        <taxon>Caryophyllales</taxon>
        <taxon>Chenopodiaceae</taxon>
        <taxon>Chenopodioideae</taxon>
        <taxon>Anserineae</taxon>
        <taxon>Spinacia</taxon>
    </lineage>
</organism>
<dbReference type="PANTHER" id="PTHR33067">
    <property type="entry name" value="RNA-DIRECTED DNA POLYMERASE-RELATED"/>
    <property type="match status" value="1"/>
</dbReference>
<reference evidence="2" key="2">
    <citation type="submission" date="2025-08" db="UniProtKB">
        <authorList>
            <consortium name="RefSeq"/>
        </authorList>
    </citation>
    <scope>IDENTIFICATION</scope>
    <source>
        <tissue evidence="2">Leaf</tissue>
    </source>
</reference>
<dbReference type="GeneID" id="110776206"/>
<dbReference type="InterPro" id="IPR021109">
    <property type="entry name" value="Peptidase_aspartic_dom_sf"/>
</dbReference>
<gene>
    <name evidence="2" type="primary">LOC110776206</name>
</gene>
<evidence type="ECO:0000313" key="2">
    <source>
        <dbReference type="RefSeq" id="XP_021836453.1"/>
    </source>
</evidence>
<dbReference type="OrthoDB" id="1108126at2759"/>